<organism evidence="1 2">
    <name type="scientific">Rangifer tarandus platyrhynchus</name>
    <name type="common">Svalbard reindeer</name>
    <dbReference type="NCBI Taxonomy" id="3082113"/>
    <lineage>
        <taxon>Eukaryota</taxon>
        <taxon>Metazoa</taxon>
        <taxon>Chordata</taxon>
        <taxon>Craniata</taxon>
        <taxon>Vertebrata</taxon>
        <taxon>Euteleostomi</taxon>
        <taxon>Mammalia</taxon>
        <taxon>Eutheria</taxon>
        <taxon>Laurasiatheria</taxon>
        <taxon>Artiodactyla</taxon>
        <taxon>Ruminantia</taxon>
        <taxon>Pecora</taxon>
        <taxon>Cervidae</taxon>
        <taxon>Odocoileinae</taxon>
        <taxon>Rangifer</taxon>
    </lineage>
</organism>
<protein>
    <submittedName>
        <fullName evidence="1">Uncharacterized protein</fullName>
    </submittedName>
</protein>
<dbReference type="EMBL" id="OX596091">
    <property type="protein sequence ID" value="CAI9712173.1"/>
    <property type="molecule type" value="Genomic_DNA"/>
</dbReference>
<evidence type="ECO:0000313" key="2">
    <source>
        <dbReference type="Proteomes" id="UP001162501"/>
    </source>
</evidence>
<dbReference type="Proteomes" id="UP001162501">
    <property type="component" value="Chromosome 7"/>
</dbReference>
<reference evidence="1" key="1">
    <citation type="submission" date="2023-05" db="EMBL/GenBank/DDBJ databases">
        <authorList>
            <consortium name="ELIXIR-Norway"/>
        </authorList>
    </citation>
    <scope>NUCLEOTIDE SEQUENCE</scope>
</reference>
<sequence>MTKGAVRSARSQPQDTTAGVGEAPAETCGRRGPHSCAVTPGRAAHPLPPWPPASQVPAGQDEAGLWPGRPARPPPGPGGRDQPVTPALGAVMVRWWRRRRRRRRRAGRAPTAGTRPLASRGSGGARHPVGSGRLDAARGELAEEAALRLVASGERGYQQVPSPWLPPARPPSGNSWALLCQLLPGSPASSPGAPCGLGTGTRGATADTRAGPVRACACGLGLLDGVSEDAGESPPLVWSCYIMRTSVAFIASKHVNIFS</sequence>
<evidence type="ECO:0000313" key="1">
    <source>
        <dbReference type="EMBL" id="CAI9712173.1"/>
    </source>
</evidence>
<proteinExistence type="predicted"/>
<accession>A0ACB0FI60</accession>
<name>A0ACB0FI60_RANTA</name>
<gene>
    <name evidence="1" type="ORF">MRATA1EN3_LOCUS23386</name>
</gene>